<evidence type="ECO:0008006" key="12">
    <source>
        <dbReference type="Google" id="ProtNLM"/>
    </source>
</evidence>
<keyword evidence="4" id="KW-0862">Zinc</keyword>
<evidence type="ECO:0000313" key="10">
    <source>
        <dbReference type="EMBL" id="KAJ3639083.1"/>
    </source>
</evidence>
<dbReference type="Proteomes" id="UP001168821">
    <property type="component" value="Unassembled WGS sequence"/>
</dbReference>
<keyword evidence="4" id="KW-0863">Zinc-finger</keyword>
<evidence type="ECO:0000313" key="11">
    <source>
        <dbReference type="Proteomes" id="UP001168821"/>
    </source>
</evidence>
<keyword evidence="5 6" id="KW-0175">Coiled coil</keyword>
<dbReference type="Gene3D" id="1.20.900.10">
    <property type="entry name" value="Dbl homology (DH) domain"/>
    <property type="match status" value="1"/>
</dbReference>
<reference evidence="10" key="1">
    <citation type="journal article" date="2023" name="G3 (Bethesda)">
        <title>Whole genome assemblies of Zophobas morio and Tenebrio molitor.</title>
        <authorList>
            <person name="Kaur S."/>
            <person name="Stinson S.A."/>
            <person name="diCenzo G.C."/>
        </authorList>
    </citation>
    <scope>NUCLEOTIDE SEQUENCE</scope>
    <source>
        <strain evidence="10">QUZm001</strain>
    </source>
</reference>
<dbReference type="GO" id="GO:0035023">
    <property type="term" value="P:regulation of Rho protein signal transduction"/>
    <property type="evidence" value="ECO:0007669"/>
    <property type="project" value="TreeGrafter"/>
</dbReference>
<sequence>MFLISFVSFSDDTPLIPPEFLSESPLTASDLCSDLNLRLHENEPDSWTSHVGKEIARKLKEKEIKRQEHIYEFILTEKHHCITLLVMQKIFVDGLEKYFQLGNNIELMFPRLADLTEIHLELLTKLRQRQKESAVVSTIADILLGQFSNQNAVRLKSAYGEFCSKHRDAVGAYKEYLENDSRFEQFIRHCQSNPLLKKKGIPECILFITQRLTKYPLLIEPLIKTSKDNKKEQEILQKTLSLVKEILVEVDSQVAEKEKEDRKIEIYKRIDAKSYTVHRNHKFKKSDILQSNRSLKFEGDAMLMQGRGKMHMVKVIVLSDVLFFLQTNSDKYTFFTPDNKAGVISLQKLLVREKAGQDSRGIYLISSNPADPEMFELKVHKPKDKQIWIHAIREAVQCCPEDDESSAMLNAEEQQSVLNTKQTHIRHLVGLLRQKDIEQALLLEEKMSLQLKLLTAAGIDPPSPPSYKHLVSENVDTGQIWKEVLTAVQEVSHLASSLYTTGTNLSRSVSSAGEHQSEAYVSPILPKRAETFGGFDNSNQVPFKLLGKKINSSTGTPAETPELDSAKHDESKIFEKLPYKEYFEFTANEFNNEKSEQLFVPPDGPALLSLGREQQYTAIQLSHYVYTLLCIISQLMTTNESYQAQINILKTGNDGAKQYRHNQQLEELRNLQDKFSAEKAAWIVTRDQEAKELEEKRADLLKFQEQIRSEQEDIKEQREQLFRTMEKLTNKGLIISPNVGTLSFPGQVDDNKEISDDNIQSENSVIPLTSGSSFNSQVVMAEKKKENKWNKTNQVKSHLPLNLISATNQQKVSQNVQIKQQIPLKLASRLSSGGAPVNTGNSTMQLLPLKLSQEEKVRRVSSGAGYQRLSPPSGESTPTYSHSRTGSSPAMMEAAPSVVPQPQQQQQNASTKPRSLNCGKAGDEEIIYF</sequence>
<feature type="domain" description="PH" evidence="8">
    <location>
        <begin position="294"/>
        <end position="397"/>
    </location>
</feature>
<feature type="domain" description="DH" evidence="9">
    <location>
        <begin position="65"/>
        <end position="253"/>
    </location>
</feature>
<name>A0AA38M0A1_9CUCU</name>
<dbReference type="InterPro" id="IPR041020">
    <property type="entry name" value="PH_16"/>
</dbReference>
<dbReference type="GO" id="GO:0005737">
    <property type="term" value="C:cytoplasm"/>
    <property type="evidence" value="ECO:0007669"/>
    <property type="project" value="UniProtKB-SubCell"/>
</dbReference>
<dbReference type="Pfam" id="PF00621">
    <property type="entry name" value="RhoGEF"/>
    <property type="match status" value="1"/>
</dbReference>
<dbReference type="CDD" id="cd15789">
    <property type="entry name" value="PH_ARHGEF2_18_like"/>
    <property type="match status" value="1"/>
</dbReference>
<dbReference type="SUPFAM" id="SSF48065">
    <property type="entry name" value="DBL homology domain (DH-domain)"/>
    <property type="match status" value="1"/>
</dbReference>
<dbReference type="GO" id="GO:0008270">
    <property type="term" value="F:zinc ion binding"/>
    <property type="evidence" value="ECO:0007669"/>
    <property type="project" value="UniProtKB-KW"/>
</dbReference>
<comment type="caution">
    <text evidence="10">The sequence shown here is derived from an EMBL/GenBank/DDBJ whole genome shotgun (WGS) entry which is preliminary data.</text>
</comment>
<accession>A0AA38M0A1</accession>
<evidence type="ECO:0000259" key="9">
    <source>
        <dbReference type="PROSITE" id="PS50010"/>
    </source>
</evidence>
<dbReference type="PANTHER" id="PTHR13944">
    <property type="entry name" value="AGAP007712-PA"/>
    <property type="match status" value="1"/>
</dbReference>
<dbReference type="PROSITE" id="PS50003">
    <property type="entry name" value="PH_DOMAIN"/>
    <property type="match status" value="1"/>
</dbReference>
<dbReference type="InterPro" id="IPR035899">
    <property type="entry name" value="DBL_dom_sf"/>
</dbReference>
<feature type="coiled-coil region" evidence="6">
    <location>
        <begin position="686"/>
        <end position="731"/>
    </location>
</feature>
<gene>
    <name evidence="10" type="ORF">Zmor_004299</name>
</gene>
<comment type="subcellular location">
    <subcellularLocation>
        <location evidence="1">Cytoplasm</location>
    </subcellularLocation>
</comment>
<dbReference type="AlphaFoldDB" id="A0AA38M0A1"/>
<dbReference type="PROSITE" id="PS50010">
    <property type="entry name" value="DH_2"/>
    <property type="match status" value="1"/>
</dbReference>
<feature type="compositionally biased region" description="Polar residues" evidence="7">
    <location>
        <begin position="873"/>
        <end position="888"/>
    </location>
</feature>
<keyword evidence="11" id="KW-1185">Reference proteome</keyword>
<evidence type="ECO:0000256" key="2">
    <source>
        <dbReference type="ARBA" id="ARBA00022490"/>
    </source>
</evidence>
<evidence type="ECO:0000256" key="1">
    <source>
        <dbReference type="ARBA" id="ARBA00004496"/>
    </source>
</evidence>
<evidence type="ECO:0000256" key="6">
    <source>
        <dbReference type="SAM" id="Coils"/>
    </source>
</evidence>
<dbReference type="Gene3D" id="2.30.29.30">
    <property type="entry name" value="Pleckstrin-homology domain (PH domain)/Phosphotyrosine-binding domain (PTB)"/>
    <property type="match status" value="1"/>
</dbReference>
<dbReference type="EMBL" id="JALNTZ010000015">
    <property type="protein sequence ID" value="KAJ3639083.1"/>
    <property type="molecule type" value="Genomic_DNA"/>
</dbReference>
<keyword evidence="2" id="KW-0963">Cytoplasm</keyword>
<evidence type="ECO:0000256" key="5">
    <source>
        <dbReference type="ARBA" id="ARBA00023054"/>
    </source>
</evidence>
<evidence type="ECO:0000259" key="8">
    <source>
        <dbReference type="PROSITE" id="PS50003"/>
    </source>
</evidence>
<proteinExistence type="predicted"/>
<dbReference type="InterPro" id="IPR051632">
    <property type="entry name" value="Rho_GEF"/>
</dbReference>
<dbReference type="SMART" id="SM00325">
    <property type="entry name" value="RhoGEF"/>
    <property type="match status" value="1"/>
</dbReference>
<dbReference type="GO" id="GO:0005085">
    <property type="term" value="F:guanyl-nucleotide exchange factor activity"/>
    <property type="evidence" value="ECO:0007669"/>
    <property type="project" value="InterPro"/>
</dbReference>
<dbReference type="Pfam" id="PF17838">
    <property type="entry name" value="PH_16"/>
    <property type="match status" value="1"/>
</dbReference>
<dbReference type="InterPro" id="IPR000219">
    <property type="entry name" value="DH_dom"/>
</dbReference>
<evidence type="ECO:0000256" key="4">
    <source>
        <dbReference type="ARBA" id="ARBA00022771"/>
    </source>
</evidence>
<dbReference type="SMART" id="SM00233">
    <property type="entry name" value="PH"/>
    <property type="match status" value="1"/>
</dbReference>
<dbReference type="InterPro" id="IPR011993">
    <property type="entry name" value="PH-like_dom_sf"/>
</dbReference>
<dbReference type="CDD" id="cd00160">
    <property type="entry name" value="RhoGEF"/>
    <property type="match status" value="1"/>
</dbReference>
<keyword evidence="3" id="KW-0597">Phosphoprotein</keyword>
<evidence type="ECO:0000256" key="3">
    <source>
        <dbReference type="ARBA" id="ARBA00022553"/>
    </source>
</evidence>
<keyword evidence="4" id="KW-0479">Metal-binding</keyword>
<evidence type="ECO:0000256" key="7">
    <source>
        <dbReference type="SAM" id="MobiDB-lite"/>
    </source>
</evidence>
<dbReference type="InterPro" id="IPR001849">
    <property type="entry name" value="PH_domain"/>
</dbReference>
<protein>
    <recommendedName>
        <fullName evidence="12">Rho guanine nucleotide exchange factor 18</fullName>
    </recommendedName>
</protein>
<organism evidence="10 11">
    <name type="scientific">Zophobas morio</name>
    <dbReference type="NCBI Taxonomy" id="2755281"/>
    <lineage>
        <taxon>Eukaryota</taxon>
        <taxon>Metazoa</taxon>
        <taxon>Ecdysozoa</taxon>
        <taxon>Arthropoda</taxon>
        <taxon>Hexapoda</taxon>
        <taxon>Insecta</taxon>
        <taxon>Pterygota</taxon>
        <taxon>Neoptera</taxon>
        <taxon>Endopterygota</taxon>
        <taxon>Coleoptera</taxon>
        <taxon>Polyphaga</taxon>
        <taxon>Cucujiformia</taxon>
        <taxon>Tenebrionidae</taxon>
        <taxon>Zophobas</taxon>
    </lineage>
</organism>
<dbReference type="PANTHER" id="PTHR13944:SF21">
    <property type="entry name" value="CYSTS, ISOFORM C"/>
    <property type="match status" value="1"/>
</dbReference>
<dbReference type="SUPFAM" id="SSF50729">
    <property type="entry name" value="PH domain-like"/>
    <property type="match status" value="1"/>
</dbReference>
<feature type="region of interest" description="Disordered" evidence="7">
    <location>
        <begin position="858"/>
        <end position="923"/>
    </location>
</feature>